<comment type="caution">
    <text evidence="2">The sequence shown here is derived from an EMBL/GenBank/DDBJ whole genome shotgun (WGS) entry which is preliminary data.</text>
</comment>
<dbReference type="InterPro" id="IPR006158">
    <property type="entry name" value="Cobalamin-bd"/>
</dbReference>
<keyword evidence="3" id="KW-1185">Reference proteome</keyword>
<dbReference type="SUPFAM" id="SSF52242">
    <property type="entry name" value="Cobalamin (vitamin B12)-binding domain"/>
    <property type="match status" value="1"/>
</dbReference>
<proteinExistence type="predicted"/>
<reference evidence="2 3" key="1">
    <citation type="submission" date="2019-09" db="EMBL/GenBank/DDBJ databases">
        <title>Genome sequence of Rhodovastum atsumiense, a diverse member of the Acetobacteraceae family of non-sulfur purple photosynthetic bacteria.</title>
        <authorList>
            <person name="Meyer T."/>
            <person name="Kyndt J."/>
        </authorList>
    </citation>
    <scope>NUCLEOTIDE SEQUENCE [LARGE SCALE GENOMIC DNA]</scope>
    <source>
        <strain evidence="2 3">DSM 21279</strain>
    </source>
</reference>
<dbReference type="Gene3D" id="1.10.1240.10">
    <property type="entry name" value="Methionine synthase domain"/>
    <property type="match status" value="1"/>
</dbReference>
<evidence type="ECO:0000259" key="1">
    <source>
        <dbReference type="PROSITE" id="PS51332"/>
    </source>
</evidence>
<dbReference type="EMBL" id="VWPK01000009">
    <property type="protein sequence ID" value="KAA5612909.1"/>
    <property type="molecule type" value="Genomic_DNA"/>
</dbReference>
<dbReference type="GO" id="GO:0031419">
    <property type="term" value="F:cobalamin binding"/>
    <property type="evidence" value="ECO:0007669"/>
    <property type="project" value="InterPro"/>
</dbReference>
<dbReference type="Proteomes" id="UP000325255">
    <property type="component" value="Unassembled WGS sequence"/>
</dbReference>
<evidence type="ECO:0000313" key="3">
    <source>
        <dbReference type="Proteomes" id="UP000325255"/>
    </source>
</evidence>
<dbReference type="AlphaFoldDB" id="A0A5M6IY72"/>
<accession>A0A5M6IY72</accession>
<gene>
    <name evidence="2" type="ORF">F1189_07685</name>
</gene>
<dbReference type="Gene3D" id="3.40.50.280">
    <property type="entry name" value="Cobalamin-binding domain"/>
    <property type="match status" value="1"/>
</dbReference>
<dbReference type="CDD" id="cd02065">
    <property type="entry name" value="B12-binding_like"/>
    <property type="match status" value="1"/>
</dbReference>
<evidence type="ECO:0000313" key="2">
    <source>
        <dbReference type="EMBL" id="KAA5612909.1"/>
    </source>
</evidence>
<dbReference type="Pfam" id="PF02310">
    <property type="entry name" value="B12-binding"/>
    <property type="match status" value="1"/>
</dbReference>
<protein>
    <submittedName>
        <fullName evidence="2">Cobalamin B12-binding domain-containing protein</fullName>
    </submittedName>
</protein>
<sequence length="301" mass="32697">MVNVTGAQTMMAERHKVVASEGWAVPFCGPSTKCQKVARCDWPRQRLTLLTSTIEQEIVPRLVLAHNAAPKPDAVPVGDLIGDEDVATLARHATSRDPNAALAFVQSVRDRGVPLEGVLLHLLAPAARRLGDLWTEDLCDFADVTMGVWRLQQVLHELGGTFQDGLAQQEHSRRVLLVPAPGEQHTFGLVLVAEFFRQAGWTVWSEPLASSNDLIGIVRSEWFSVIGFSLSCDSRLESLAASIRRVRRASRNQAVGIMVGGQAFAQKPDLVAMVGADATAGDGRQAVYQAESLLSMRRSGD</sequence>
<dbReference type="PROSITE" id="PS51332">
    <property type="entry name" value="B12_BINDING"/>
    <property type="match status" value="1"/>
</dbReference>
<feature type="domain" description="B12-binding" evidence="1">
    <location>
        <begin position="172"/>
        <end position="301"/>
    </location>
</feature>
<dbReference type="GO" id="GO:0046872">
    <property type="term" value="F:metal ion binding"/>
    <property type="evidence" value="ECO:0007669"/>
    <property type="project" value="InterPro"/>
</dbReference>
<name>A0A5M6IY72_9PROT</name>
<dbReference type="InterPro" id="IPR036724">
    <property type="entry name" value="Cobalamin-bd_sf"/>
</dbReference>
<dbReference type="OrthoDB" id="5498228at2"/>
<dbReference type="InterPro" id="IPR036594">
    <property type="entry name" value="Meth_synthase_dom"/>
</dbReference>
<organism evidence="2 3">
    <name type="scientific">Rhodovastum atsumiense</name>
    <dbReference type="NCBI Taxonomy" id="504468"/>
    <lineage>
        <taxon>Bacteria</taxon>
        <taxon>Pseudomonadati</taxon>
        <taxon>Pseudomonadota</taxon>
        <taxon>Alphaproteobacteria</taxon>
        <taxon>Acetobacterales</taxon>
        <taxon>Acetobacteraceae</taxon>
        <taxon>Rhodovastum</taxon>
    </lineage>
</organism>